<gene>
    <name evidence="3" type="primary">HaOG211254</name>
    <name evidence="3" type="ORF">B5X24_HaOG211254</name>
</gene>
<evidence type="ECO:0000313" key="3">
    <source>
        <dbReference type="EMBL" id="PZC72410.1"/>
    </source>
</evidence>
<feature type="transmembrane region" description="Helical" evidence="2">
    <location>
        <begin position="33"/>
        <end position="54"/>
    </location>
</feature>
<dbReference type="Proteomes" id="UP000249218">
    <property type="component" value="Unassembled WGS sequence"/>
</dbReference>
<evidence type="ECO:0000256" key="2">
    <source>
        <dbReference type="SAM" id="Phobius"/>
    </source>
</evidence>
<name>A0A2W1BI20_HELAM</name>
<keyword evidence="2" id="KW-0812">Transmembrane</keyword>
<dbReference type="AlphaFoldDB" id="A0A2W1BI20"/>
<evidence type="ECO:0000256" key="1">
    <source>
        <dbReference type="SAM" id="MobiDB-lite"/>
    </source>
</evidence>
<keyword evidence="2" id="KW-1133">Transmembrane helix</keyword>
<keyword evidence="4" id="KW-1185">Reference proteome</keyword>
<dbReference type="EMBL" id="KZ150191">
    <property type="protein sequence ID" value="PZC72410.1"/>
    <property type="molecule type" value="Genomic_DNA"/>
</dbReference>
<keyword evidence="2" id="KW-0472">Membrane</keyword>
<reference evidence="3 4" key="1">
    <citation type="journal article" date="2017" name="BMC Biol.">
        <title>Genomic innovations, transcriptional plasticity and gene loss underlying the evolution and divergence of two highly polyphagous and invasive Helicoverpa pest species.</title>
        <authorList>
            <person name="Pearce S.L."/>
            <person name="Clarke D.F."/>
            <person name="East P.D."/>
            <person name="Elfekih S."/>
            <person name="Gordon K.H."/>
            <person name="Jermiin L.S."/>
            <person name="McGaughran A."/>
            <person name="Oakeshott J.G."/>
            <person name="Papanikolaou A."/>
            <person name="Perera O.P."/>
            <person name="Rane R.V."/>
            <person name="Richards S."/>
            <person name="Tay W.T."/>
            <person name="Walsh T.K."/>
            <person name="Anderson A."/>
            <person name="Anderson C.J."/>
            <person name="Asgari S."/>
            <person name="Board P.G."/>
            <person name="Bretschneider A."/>
            <person name="Campbell P.M."/>
            <person name="Chertemps T."/>
            <person name="Christeller J.T."/>
            <person name="Coppin C.W."/>
            <person name="Downes S.J."/>
            <person name="Duan G."/>
            <person name="Farnsworth C.A."/>
            <person name="Good R.T."/>
            <person name="Han L.B."/>
            <person name="Han Y.C."/>
            <person name="Hatje K."/>
            <person name="Horne I."/>
            <person name="Huang Y.P."/>
            <person name="Hughes D.S."/>
            <person name="Jacquin-Joly E."/>
            <person name="James W."/>
            <person name="Jhangiani S."/>
            <person name="Kollmar M."/>
            <person name="Kuwar S.S."/>
            <person name="Li S."/>
            <person name="Liu N.Y."/>
            <person name="Maibeche M.T."/>
            <person name="Miller J.R."/>
            <person name="Montagne N."/>
            <person name="Perry T."/>
            <person name="Qu J."/>
            <person name="Song S.V."/>
            <person name="Sutton G.G."/>
            <person name="Vogel H."/>
            <person name="Walenz B.P."/>
            <person name="Xu W."/>
            <person name="Zhang H.J."/>
            <person name="Zou Z."/>
            <person name="Batterham P."/>
            <person name="Edwards O.R."/>
            <person name="Feyereisen R."/>
            <person name="Gibbs R.A."/>
            <person name="Heckel D.G."/>
            <person name="McGrath A."/>
            <person name="Robin C."/>
            <person name="Scherer S.E."/>
            <person name="Worley K.C."/>
            <person name="Wu Y.D."/>
        </authorList>
    </citation>
    <scope>NUCLEOTIDE SEQUENCE [LARGE SCALE GENOMIC DNA]</scope>
    <source>
        <strain evidence="3">Harm_GR_Male_#8</strain>
        <tissue evidence="3">Whole organism</tissue>
    </source>
</reference>
<feature type="region of interest" description="Disordered" evidence="1">
    <location>
        <begin position="55"/>
        <end position="101"/>
    </location>
</feature>
<proteinExistence type="predicted"/>
<evidence type="ECO:0000313" key="4">
    <source>
        <dbReference type="Proteomes" id="UP000249218"/>
    </source>
</evidence>
<sequence>MWEWRWLQGAARVADVQPGSAGARLPARRRRQAVLSVLVLLLLLLLPGGARLGGRARQEAARARPAGAAAQRRRRAAHAGRDPELGAVVRPPHAQRRWTEGVPRLPPRRVLRREYNVLARVRGAQARD</sequence>
<organism evidence="3 4">
    <name type="scientific">Helicoverpa armigera</name>
    <name type="common">Cotton bollworm</name>
    <name type="synonym">Heliothis armigera</name>
    <dbReference type="NCBI Taxonomy" id="29058"/>
    <lineage>
        <taxon>Eukaryota</taxon>
        <taxon>Metazoa</taxon>
        <taxon>Ecdysozoa</taxon>
        <taxon>Arthropoda</taxon>
        <taxon>Hexapoda</taxon>
        <taxon>Insecta</taxon>
        <taxon>Pterygota</taxon>
        <taxon>Neoptera</taxon>
        <taxon>Endopterygota</taxon>
        <taxon>Lepidoptera</taxon>
        <taxon>Glossata</taxon>
        <taxon>Ditrysia</taxon>
        <taxon>Noctuoidea</taxon>
        <taxon>Noctuidae</taxon>
        <taxon>Heliothinae</taxon>
        <taxon>Helicoverpa</taxon>
    </lineage>
</organism>
<accession>A0A2W1BI20</accession>
<protein>
    <submittedName>
        <fullName evidence="3">Uncharacterized protein</fullName>
    </submittedName>
</protein>